<evidence type="ECO:0000256" key="1">
    <source>
        <dbReference type="SAM" id="Phobius"/>
    </source>
</evidence>
<protein>
    <recommendedName>
        <fullName evidence="4">Flp family type IVb pilin</fullName>
    </recommendedName>
</protein>
<dbReference type="Pfam" id="PF04964">
    <property type="entry name" value="Flp_Fap"/>
    <property type="match status" value="1"/>
</dbReference>
<evidence type="ECO:0008006" key="4">
    <source>
        <dbReference type="Google" id="ProtNLM"/>
    </source>
</evidence>
<gene>
    <name evidence="2" type="ORF">BK659_22805</name>
</gene>
<name>A0A423GZC8_9PSED</name>
<accession>A0A423GZC8</accession>
<keyword evidence="1" id="KW-0812">Transmembrane</keyword>
<feature type="transmembrane region" description="Helical" evidence="1">
    <location>
        <begin position="25"/>
        <end position="44"/>
    </location>
</feature>
<reference evidence="2 3" key="1">
    <citation type="submission" date="2016-10" db="EMBL/GenBank/DDBJ databases">
        <title>Comparative genome analysis of multiple Pseudomonas spp. focuses on biocontrol and plant growth promoting traits.</title>
        <authorList>
            <person name="Tao X.-Y."/>
            <person name="Taylor C.G."/>
        </authorList>
    </citation>
    <scope>NUCLEOTIDE SEQUENCE [LARGE SCALE GENOMIC DNA]</scope>
    <source>
        <strain evidence="2 3">48H11</strain>
    </source>
</reference>
<comment type="caution">
    <text evidence="2">The sequence shown here is derived from an EMBL/GenBank/DDBJ whole genome shotgun (WGS) entry which is preliminary data.</text>
</comment>
<organism evidence="2 3">
    <name type="scientific">Pseudomonas brassicacearum</name>
    <dbReference type="NCBI Taxonomy" id="930166"/>
    <lineage>
        <taxon>Bacteria</taxon>
        <taxon>Pseudomonadati</taxon>
        <taxon>Pseudomonadota</taxon>
        <taxon>Gammaproteobacteria</taxon>
        <taxon>Pseudomonadales</taxon>
        <taxon>Pseudomonadaceae</taxon>
        <taxon>Pseudomonas</taxon>
    </lineage>
</organism>
<keyword evidence="1" id="KW-0472">Membrane</keyword>
<dbReference type="AlphaFoldDB" id="A0A423GZC8"/>
<evidence type="ECO:0000313" key="2">
    <source>
        <dbReference type="EMBL" id="RON03726.1"/>
    </source>
</evidence>
<dbReference type="InterPro" id="IPR007047">
    <property type="entry name" value="Flp_Fap"/>
</dbReference>
<proteinExistence type="predicted"/>
<sequence length="67" mass="7287">MFLNVVRYLYIRFQLFMTRTEGASAIEYALIVAMVALVVIAFVGPMGNSVKGTFNKVITSLGGTVVP</sequence>
<evidence type="ECO:0000313" key="3">
    <source>
        <dbReference type="Proteomes" id="UP000286071"/>
    </source>
</evidence>
<keyword evidence="1" id="KW-1133">Transmembrane helix</keyword>
<dbReference type="RefSeq" id="WP_123427586.1">
    <property type="nucleotide sequence ID" value="NZ_MOBJ01000021.1"/>
</dbReference>
<dbReference type="EMBL" id="MOBJ01000021">
    <property type="protein sequence ID" value="RON03726.1"/>
    <property type="molecule type" value="Genomic_DNA"/>
</dbReference>
<dbReference type="Proteomes" id="UP000286071">
    <property type="component" value="Unassembled WGS sequence"/>
</dbReference>